<dbReference type="GO" id="GO:0006487">
    <property type="term" value="P:protein N-linked glycosylation"/>
    <property type="evidence" value="ECO:0007669"/>
    <property type="project" value="TreeGrafter"/>
</dbReference>
<dbReference type="SUPFAM" id="SSF53448">
    <property type="entry name" value="Nucleotide-diphospho-sugar transferases"/>
    <property type="match status" value="1"/>
</dbReference>
<dbReference type="Proteomes" id="UP000249046">
    <property type="component" value="Unassembled WGS sequence"/>
</dbReference>
<evidence type="ECO:0000313" key="2">
    <source>
        <dbReference type="EMBL" id="PZQ15440.1"/>
    </source>
</evidence>
<dbReference type="InterPro" id="IPR029044">
    <property type="entry name" value="Nucleotide-diphossugar_trans"/>
</dbReference>
<evidence type="ECO:0000313" key="3">
    <source>
        <dbReference type="Proteomes" id="UP000249046"/>
    </source>
</evidence>
<dbReference type="CDD" id="cd04179">
    <property type="entry name" value="DPM_DPG-synthase_like"/>
    <property type="match status" value="1"/>
</dbReference>
<accession>A0A2W5MPC6</accession>
<dbReference type="PANTHER" id="PTHR10859">
    <property type="entry name" value="GLYCOSYL TRANSFERASE"/>
    <property type="match status" value="1"/>
</dbReference>
<sequence>MKTCAVIPVYNHGQAVGAVVEAVRAHGLPCILVDDGSDADCASVLDLIAGADPDRVRLVRLPVNQGKGGAMIAGLRAAAARGFTHALQIDADGQHDTRDIPCFLEQAARHPSNIICGCPIFDASVPKGRLYGRYATHVWVWINTLSLSIRDSMCGFRVYPLAPTIALFDAVRLGRRMDFDSEVLVRLHWRGVGIVNLPTQVRYPTDGISHFDVLRDNLLISRMHARLFLGMLLRLPRLLWRKVAS</sequence>
<dbReference type="GO" id="GO:0016740">
    <property type="term" value="F:transferase activity"/>
    <property type="evidence" value="ECO:0007669"/>
    <property type="project" value="UniProtKB-KW"/>
</dbReference>
<name>A0A2W5MPC6_9GAMM</name>
<organism evidence="2 3">
    <name type="scientific">Rhodanobacter denitrificans</name>
    <dbReference type="NCBI Taxonomy" id="666685"/>
    <lineage>
        <taxon>Bacteria</taxon>
        <taxon>Pseudomonadati</taxon>
        <taxon>Pseudomonadota</taxon>
        <taxon>Gammaproteobacteria</taxon>
        <taxon>Lysobacterales</taxon>
        <taxon>Rhodanobacteraceae</taxon>
        <taxon>Rhodanobacter</taxon>
    </lineage>
</organism>
<feature type="domain" description="Glycosyltransferase 2-like" evidence="1">
    <location>
        <begin position="5"/>
        <end position="122"/>
    </location>
</feature>
<dbReference type="AlphaFoldDB" id="A0A2W5MPC6"/>
<reference evidence="2 3" key="1">
    <citation type="submission" date="2017-08" db="EMBL/GenBank/DDBJ databases">
        <title>Infants hospitalized years apart are colonized by the same room-sourced microbial strains.</title>
        <authorList>
            <person name="Brooks B."/>
            <person name="Olm M.R."/>
            <person name="Firek B.A."/>
            <person name="Baker R."/>
            <person name="Thomas B.C."/>
            <person name="Morowitz M.J."/>
            <person name="Banfield J.F."/>
        </authorList>
    </citation>
    <scope>NUCLEOTIDE SEQUENCE [LARGE SCALE GENOMIC DNA]</scope>
    <source>
        <strain evidence="2">S2_005_003_R2_42</strain>
    </source>
</reference>
<dbReference type="EMBL" id="QFPO01000006">
    <property type="protein sequence ID" value="PZQ15440.1"/>
    <property type="molecule type" value="Genomic_DNA"/>
</dbReference>
<dbReference type="Gene3D" id="3.90.550.10">
    <property type="entry name" value="Spore Coat Polysaccharide Biosynthesis Protein SpsA, Chain A"/>
    <property type="match status" value="1"/>
</dbReference>
<dbReference type="PANTHER" id="PTHR10859:SF91">
    <property type="entry name" value="DOLICHYL-PHOSPHATE BETA-GLUCOSYLTRANSFERASE"/>
    <property type="match status" value="1"/>
</dbReference>
<proteinExistence type="predicted"/>
<comment type="caution">
    <text evidence="2">The sequence shown here is derived from an EMBL/GenBank/DDBJ whole genome shotgun (WGS) entry which is preliminary data.</text>
</comment>
<evidence type="ECO:0000259" key="1">
    <source>
        <dbReference type="Pfam" id="PF00535"/>
    </source>
</evidence>
<keyword evidence="2" id="KW-0808">Transferase</keyword>
<dbReference type="InterPro" id="IPR001173">
    <property type="entry name" value="Glyco_trans_2-like"/>
</dbReference>
<gene>
    <name evidence="2" type="ORF">DI564_08910</name>
</gene>
<dbReference type="Pfam" id="PF00535">
    <property type="entry name" value="Glycos_transf_2"/>
    <property type="match status" value="1"/>
</dbReference>
<protein>
    <submittedName>
        <fullName evidence="2">Glycosyl transferase</fullName>
    </submittedName>
</protein>